<dbReference type="InterPro" id="IPR016035">
    <property type="entry name" value="Acyl_Trfase/lysoPLipase"/>
</dbReference>
<dbReference type="InterPro" id="IPR011012">
    <property type="entry name" value="Longin-like_dom_sf"/>
</dbReference>
<evidence type="ECO:0000313" key="7">
    <source>
        <dbReference type="Proteomes" id="UP000785200"/>
    </source>
</evidence>
<evidence type="ECO:0000256" key="3">
    <source>
        <dbReference type="ARBA" id="ARBA00023315"/>
    </source>
</evidence>
<evidence type="ECO:0000256" key="1">
    <source>
        <dbReference type="ARBA" id="ARBA00013258"/>
    </source>
</evidence>
<dbReference type="Proteomes" id="UP000785200">
    <property type="component" value="Unassembled WGS sequence"/>
</dbReference>
<feature type="domain" description="Malonyl-CoA:ACP transacylase (MAT)" evidence="5">
    <location>
        <begin position="62"/>
        <end position="371"/>
    </location>
</feature>
<dbReference type="SUPFAM" id="SSF64356">
    <property type="entry name" value="SNARE-like"/>
    <property type="match status" value="1"/>
</dbReference>
<keyword evidence="2" id="KW-0808">Transferase</keyword>
<evidence type="ECO:0000259" key="5">
    <source>
        <dbReference type="SMART" id="SM00827"/>
    </source>
</evidence>
<dbReference type="PANTHER" id="PTHR42681">
    <property type="entry name" value="MALONYL-COA-ACYL CARRIER PROTEIN TRANSACYLASE, MITOCHONDRIAL"/>
    <property type="match status" value="1"/>
</dbReference>
<organism evidence="6 7">
    <name type="scientific">Hyphodiscus hymeniophilus</name>
    <dbReference type="NCBI Taxonomy" id="353542"/>
    <lineage>
        <taxon>Eukaryota</taxon>
        <taxon>Fungi</taxon>
        <taxon>Dikarya</taxon>
        <taxon>Ascomycota</taxon>
        <taxon>Pezizomycotina</taxon>
        <taxon>Leotiomycetes</taxon>
        <taxon>Helotiales</taxon>
        <taxon>Hyphodiscaceae</taxon>
        <taxon>Hyphodiscus</taxon>
    </lineage>
</organism>
<dbReference type="EC" id="2.3.1.39" evidence="1"/>
<protein>
    <recommendedName>
        <fullName evidence="1">[acyl-carrier-protein] S-malonyltransferase</fullName>
        <ecNumber evidence="1">2.3.1.39</ecNumber>
    </recommendedName>
</protein>
<gene>
    <name evidence="6" type="ORF">D0Z07_7745</name>
</gene>
<evidence type="ECO:0000256" key="4">
    <source>
        <dbReference type="ARBA" id="ARBA00048462"/>
    </source>
</evidence>
<proteinExistence type="predicted"/>
<dbReference type="GO" id="GO:0006633">
    <property type="term" value="P:fatty acid biosynthetic process"/>
    <property type="evidence" value="ECO:0007669"/>
    <property type="project" value="TreeGrafter"/>
</dbReference>
<comment type="catalytic activity">
    <reaction evidence="4">
        <text>holo-[ACP] + malonyl-CoA = malonyl-[ACP] + CoA</text>
        <dbReference type="Rhea" id="RHEA:41792"/>
        <dbReference type="Rhea" id="RHEA-COMP:9623"/>
        <dbReference type="Rhea" id="RHEA-COMP:9685"/>
        <dbReference type="ChEBI" id="CHEBI:57287"/>
        <dbReference type="ChEBI" id="CHEBI:57384"/>
        <dbReference type="ChEBI" id="CHEBI:64479"/>
        <dbReference type="ChEBI" id="CHEBI:78449"/>
        <dbReference type="EC" id="2.3.1.39"/>
    </reaction>
</comment>
<dbReference type="Pfam" id="PF00698">
    <property type="entry name" value="Acyl_transf_1"/>
    <property type="match status" value="1"/>
</dbReference>
<dbReference type="Gene3D" id="3.30.70.250">
    <property type="entry name" value="Malonyl-CoA ACP transacylase, ACP-binding"/>
    <property type="match status" value="1"/>
</dbReference>
<keyword evidence="3" id="KW-0012">Acyltransferase</keyword>
<dbReference type="InterPro" id="IPR001227">
    <property type="entry name" value="Ac_transferase_dom_sf"/>
</dbReference>
<dbReference type="PANTHER" id="PTHR42681:SF1">
    <property type="entry name" value="MALONYL-COA-ACYL CARRIER PROTEIN TRANSACYLASE, MITOCHONDRIAL"/>
    <property type="match status" value="1"/>
</dbReference>
<dbReference type="SMART" id="SM00827">
    <property type="entry name" value="PKS_AT"/>
    <property type="match status" value="1"/>
</dbReference>
<dbReference type="OrthoDB" id="541883at2759"/>
<dbReference type="InterPro" id="IPR016036">
    <property type="entry name" value="Malonyl_transacylase_ACP-bd"/>
</dbReference>
<feature type="non-terminal residue" evidence="6">
    <location>
        <position position="1"/>
    </location>
</feature>
<reference evidence="6" key="1">
    <citation type="submission" date="2019-07" db="EMBL/GenBank/DDBJ databases">
        <title>Hyphodiscus hymeniophilus genome sequencing and assembly.</title>
        <authorList>
            <person name="Kramer G."/>
            <person name="Nodwell J."/>
        </authorList>
    </citation>
    <scope>NUCLEOTIDE SEQUENCE</scope>
    <source>
        <strain evidence="6">ATCC 34498</strain>
    </source>
</reference>
<dbReference type="Gene3D" id="3.40.366.10">
    <property type="entry name" value="Malonyl-Coenzyme A Acyl Carrier Protein, domain 2"/>
    <property type="match status" value="1"/>
</dbReference>
<evidence type="ECO:0000313" key="6">
    <source>
        <dbReference type="EMBL" id="KAG0646024.1"/>
    </source>
</evidence>
<dbReference type="InterPro" id="IPR050858">
    <property type="entry name" value="Mal-CoA-ACP_Trans/PKS_FabD"/>
</dbReference>
<comment type="caution">
    <text evidence="6">The sequence shown here is derived from an EMBL/GenBank/DDBJ whole genome shotgun (WGS) entry which is preliminary data.</text>
</comment>
<keyword evidence="7" id="KW-1185">Reference proteome</keyword>
<dbReference type="SUPFAM" id="SSF55048">
    <property type="entry name" value="Probable ACP-binding domain of malonyl-CoA ACP transacylase"/>
    <property type="match status" value="1"/>
</dbReference>
<accession>A0A9P6VE85</accession>
<dbReference type="AlphaFoldDB" id="A0A9P6VE85"/>
<dbReference type="EMBL" id="VNKQ01000017">
    <property type="protein sequence ID" value="KAG0646024.1"/>
    <property type="molecule type" value="Genomic_DNA"/>
</dbReference>
<dbReference type="FunFam" id="3.30.70.250:FF:000006">
    <property type="entry name" value="Malonyl CoA-acyl carrier protein transacylase"/>
    <property type="match status" value="1"/>
</dbReference>
<dbReference type="InterPro" id="IPR014043">
    <property type="entry name" value="Acyl_transferase_dom"/>
</dbReference>
<dbReference type="SUPFAM" id="SSF52151">
    <property type="entry name" value="FabD/lysophospholipase-like"/>
    <property type="match status" value="1"/>
</dbReference>
<name>A0A9P6VE85_9HELO</name>
<evidence type="ECO:0000256" key="2">
    <source>
        <dbReference type="ARBA" id="ARBA00022679"/>
    </source>
</evidence>
<dbReference type="Gene3D" id="3.30.450.70">
    <property type="match status" value="1"/>
</dbReference>
<dbReference type="GO" id="GO:0004314">
    <property type="term" value="F:[acyl-carrier-protein] S-malonyltransferase activity"/>
    <property type="evidence" value="ECO:0007669"/>
    <property type="project" value="UniProtKB-EC"/>
</dbReference>
<dbReference type="GO" id="GO:0005739">
    <property type="term" value="C:mitochondrion"/>
    <property type="evidence" value="ECO:0007669"/>
    <property type="project" value="TreeGrafter"/>
</dbReference>
<sequence length="495" mass="53738">MKRFATGLPKPSCSTIPRNAHDGAVNGNIFPHRTAYQAQPVSARRDVRHSSSKFSRPRTALFFPGQGVQKVGMLTPWLESFPSTAKPIVEEIDHLLGYNLSKIIEEGPHSTLTATENAQPAIMATSILILRILEQEFGFRPPERVDVTLGHSLGEYAALVSGGFVSFEDSLYLVRKRAEIMAECSRRACAEHGGEYGMVALVTEPDHLVPLIDAIHEFLGHHSTGSKSESAEDVPPIQQVLIANVNSKNQIVLSGNIERIKTLLTHVRQFGGHDARAVRLKSDSPFHSPLMKPAAVAMQRMLEGKSRVKGREDQDIVTFPGVMECISNVSARPFESKENLKDLWARQKNMCGGGLGLDPGMWGGILWARKLNNPLHISIFPSAPTNTPLRTPLQFSLLLSSTLDIFESRSKTHSSTSGGQSGGLSGDFGLLHAIDERLAAYGFETNTGVRFVIIVDMRGRAGTSGTMGGAEGKGLGGGLGLREGEMKVVFRAMQA</sequence>